<keyword evidence="6" id="KW-0735">Signal-anchor</keyword>
<feature type="chain" id="PRO_5042052608" description="beta-galactoside alpha-(2,6)-sialyltransferase" evidence="16">
    <location>
        <begin position="21"/>
        <end position="476"/>
    </location>
</feature>
<organism evidence="17 18">
    <name type="scientific">Cymbomonas tetramitiformis</name>
    <dbReference type="NCBI Taxonomy" id="36881"/>
    <lineage>
        <taxon>Eukaryota</taxon>
        <taxon>Viridiplantae</taxon>
        <taxon>Chlorophyta</taxon>
        <taxon>Pyramimonadophyceae</taxon>
        <taxon>Pyramimonadales</taxon>
        <taxon>Pyramimonadaceae</taxon>
        <taxon>Cymbomonas</taxon>
    </lineage>
</organism>
<evidence type="ECO:0000256" key="3">
    <source>
        <dbReference type="ARBA" id="ARBA00022676"/>
    </source>
</evidence>
<keyword evidence="16" id="KW-0732">Signal</keyword>
<dbReference type="Proteomes" id="UP001190700">
    <property type="component" value="Unassembled WGS sequence"/>
</dbReference>
<evidence type="ECO:0000256" key="8">
    <source>
        <dbReference type="ARBA" id="ARBA00023034"/>
    </source>
</evidence>
<evidence type="ECO:0000256" key="14">
    <source>
        <dbReference type="SAM" id="Coils"/>
    </source>
</evidence>
<evidence type="ECO:0000256" key="4">
    <source>
        <dbReference type="ARBA" id="ARBA00022679"/>
    </source>
</evidence>
<evidence type="ECO:0000256" key="1">
    <source>
        <dbReference type="ARBA" id="ARBA00004447"/>
    </source>
</evidence>
<feature type="coiled-coil region" evidence="14">
    <location>
        <begin position="52"/>
        <end position="86"/>
    </location>
</feature>
<feature type="region of interest" description="Disordered" evidence="15">
    <location>
        <begin position="428"/>
        <end position="453"/>
    </location>
</feature>
<feature type="signal peptide" evidence="16">
    <location>
        <begin position="1"/>
        <end position="20"/>
    </location>
</feature>
<dbReference type="EMBL" id="LGRX02035188">
    <property type="protein sequence ID" value="KAK3235957.1"/>
    <property type="molecule type" value="Genomic_DNA"/>
</dbReference>
<dbReference type="CDD" id="cd19952">
    <property type="entry name" value="GT29"/>
    <property type="match status" value="1"/>
</dbReference>
<comment type="subcellular location">
    <subcellularLocation>
        <location evidence="1">Golgi apparatus</location>
        <location evidence="1">Golgi stack membrane</location>
        <topology evidence="1">Single-pass type II membrane protein</topology>
    </subcellularLocation>
</comment>
<dbReference type="InterPro" id="IPR038578">
    <property type="entry name" value="GT29-like_sf"/>
</dbReference>
<evidence type="ECO:0000256" key="11">
    <source>
        <dbReference type="ARBA" id="ARBA00023180"/>
    </source>
</evidence>
<gene>
    <name evidence="17" type="ORF">CYMTET_53876</name>
</gene>
<evidence type="ECO:0000256" key="15">
    <source>
        <dbReference type="SAM" id="MobiDB-lite"/>
    </source>
</evidence>
<keyword evidence="5" id="KW-0812">Transmembrane</keyword>
<evidence type="ECO:0000256" key="13">
    <source>
        <dbReference type="ARBA" id="ARBA00034329"/>
    </source>
</evidence>
<keyword evidence="9" id="KW-0472">Membrane</keyword>
<evidence type="ECO:0000256" key="16">
    <source>
        <dbReference type="SAM" id="SignalP"/>
    </source>
</evidence>
<keyword evidence="7" id="KW-1133">Transmembrane helix</keyword>
<keyword evidence="11" id="KW-0325">Glycoprotein</keyword>
<proteinExistence type="inferred from homology"/>
<evidence type="ECO:0000256" key="12">
    <source>
        <dbReference type="ARBA" id="ARBA00034249"/>
    </source>
</evidence>
<evidence type="ECO:0000256" key="6">
    <source>
        <dbReference type="ARBA" id="ARBA00022968"/>
    </source>
</evidence>
<keyword evidence="18" id="KW-1185">Reference proteome</keyword>
<keyword evidence="4" id="KW-0808">Transferase</keyword>
<evidence type="ECO:0000256" key="2">
    <source>
        <dbReference type="ARBA" id="ARBA00006003"/>
    </source>
</evidence>
<reference evidence="17 18" key="1">
    <citation type="journal article" date="2015" name="Genome Biol. Evol.">
        <title>Comparative Genomics of a Bacterivorous Green Alga Reveals Evolutionary Causalities and Consequences of Phago-Mixotrophic Mode of Nutrition.</title>
        <authorList>
            <person name="Burns J.A."/>
            <person name="Paasch A."/>
            <person name="Narechania A."/>
            <person name="Kim E."/>
        </authorList>
    </citation>
    <scope>NUCLEOTIDE SEQUENCE [LARGE SCALE GENOMIC DNA]</scope>
    <source>
        <strain evidence="17 18">PLY_AMNH</strain>
    </source>
</reference>
<keyword evidence="10" id="KW-1015">Disulfide bond</keyword>
<keyword evidence="8" id="KW-0333">Golgi apparatus</keyword>
<evidence type="ECO:0000313" key="17">
    <source>
        <dbReference type="EMBL" id="KAK3235957.1"/>
    </source>
</evidence>
<dbReference type="Pfam" id="PF00777">
    <property type="entry name" value="Glyco_transf_29"/>
    <property type="match status" value="1"/>
</dbReference>
<dbReference type="PANTHER" id="PTHR46059">
    <property type="entry name" value="BETA-GALACTOSIDE ALPHA-2,6-SIALYLTRANSFERASE"/>
    <property type="match status" value="1"/>
</dbReference>
<evidence type="ECO:0000256" key="10">
    <source>
        <dbReference type="ARBA" id="ARBA00023157"/>
    </source>
</evidence>
<sequence>MLPEHKKWRVLLILLAIGLATLHLSRHPQHQIGDHGFEGVHRESKVSCYEEVRPLQETLMKLKARYSELKAELEKEKQRADKATAREGAALENARRLAAQAVQLRAQVPLGSRGGPAAGQPDTLLVDPAIGDATDGEAREWAAALRKASHAILTDLAFREPSSSANPPQLFATPENFARTDSTRVSGMSSVTSELSPEDEILFNSSVGSESYDSCALVGNARSLLSIRQGSVIDGHDAVMRINQAETTGYEEHIGERTTWRLLNHKWAELYKRMPDLPLEANTTLLFSRTSLGDFIKVARVVHARRPEVKMKLVTRVAVDRVGGLLRQLRSRVEEVRGAAYPGRASPSSGFVGAYLLLQMCKTVEVYGVGDGLKGSWHYFEDRNFADSREFSKDPHHSFILEHDMLQVLDAGGVLRHHAVEGGLNATSAMHGTVTGGGPLEHPGATPPAADGQPEEAHMMAFAKQGTQCACTKGTL</sequence>
<comment type="caution">
    <text evidence="17">The sequence shown here is derived from an EMBL/GenBank/DDBJ whole genome shotgun (WGS) entry which is preliminary data.</text>
</comment>
<dbReference type="GO" id="GO:0032580">
    <property type="term" value="C:Golgi cisterna membrane"/>
    <property type="evidence" value="ECO:0007669"/>
    <property type="project" value="UniProtKB-SubCell"/>
</dbReference>
<evidence type="ECO:0000256" key="9">
    <source>
        <dbReference type="ARBA" id="ARBA00023136"/>
    </source>
</evidence>
<dbReference type="PANTHER" id="PTHR46059:SF1">
    <property type="entry name" value="BETA-GALACTOSIDE ALPHA-2,6-SIALYLTRANSFERASE"/>
    <property type="match status" value="1"/>
</dbReference>
<protein>
    <recommendedName>
        <fullName evidence="13">beta-galactoside alpha-(2,6)-sialyltransferase</fullName>
        <ecNumber evidence="13">2.4.3.1</ecNumber>
    </recommendedName>
</protein>
<evidence type="ECO:0000256" key="7">
    <source>
        <dbReference type="ARBA" id="ARBA00022989"/>
    </source>
</evidence>
<dbReference type="InterPro" id="IPR001675">
    <property type="entry name" value="Glyco_trans_29"/>
</dbReference>
<dbReference type="AlphaFoldDB" id="A0AAE0EQ57"/>
<evidence type="ECO:0000256" key="5">
    <source>
        <dbReference type="ARBA" id="ARBA00022692"/>
    </source>
</evidence>
<name>A0AAE0EQ57_9CHLO</name>
<keyword evidence="3" id="KW-0328">Glycosyltransferase</keyword>
<keyword evidence="14" id="KW-0175">Coiled coil</keyword>
<dbReference type="Gene3D" id="3.90.1480.20">
    <property type="entry name" value="Glycosyl transferase family 29"/>
    <property type="match status" value="1"/>
</dbReference>
<comment type="catalytic activity">
    <reaction evidence="12">
        <text>a beta-D-galactoside + CMP-N-acetyl-beta-neuraminate = an N-acetyl-alpha-neuraminyl-(2-&gt;6)-beta-D-galactosyl derivative + CMP + H(+)</text>
        <dbReference type="Rhea" id="RHEA:52104"/>
        <dbReference type="ChEBI" id="CHEBI:15378"/>
        <dbReference type="ChEBI" id="CHEBI:28034"/>
        <dbReference type="ChEBI" id="CHEBI:57812"/>
        <dbReference type="ChEBI" id="CHEBI:60377"/>
        <dbReference type="ChEBI" id="CHEBI:136398"/>
        <dbReference type="EC" id="2.4.3.1"/>
    </reaction>
</comment>
<dbReference type="EC" id="2.4.3.1" evidence="13"/>
<comment type="similarity">
    <text evidence="2">Belongs to the glycosyltransferase 29 family.</text>
</comment>
<dbReference type="GO" id="GO:0003835">
    <property type="term" value="F:beta-galactoside alpha-2,6-sialyltransferase activity"/>
    <property type="evidence" value="ECO:0007669"/>
    <property type="project" value="UniProtKB-EC"/>
</dbReference>
<evidence type="ECO:0000313" key="18">
    <source>
        <dbReference type="Proteomes" id="UP001190700"/>
    </source>
</evidence>
<accession>A0AAE0EQ57</accession>